<dbReference type="PANTHER" id="PTHR31025:SF19">
    <property type="entry name" value="SI:CH73-42K18.1-RELATED"/>
    <property type="match status" value="1"/>
</dbReference>
<evidence type="ECO:0000313" key="1">
    <source>
        <dbReference type="EMBL" id="KAG5271420.1"/>
    </source>
</evidence>
<organism evidence="1 2">
    <name type="scientific">Alosa alosa</name>
    <name type="common">allis shad</name>
    <dbReference type="NCBI Taxonomy" id="278164"/>
    <lineage>
        <taxon>Eukaryota</taxon>
        <taxon>Metazoa</taxon>
        <taxon>Chordata</taxon>
        <taxon>Craniata</taxon>
        <taxon>Vertebrata</taxon>
        <taxon>Euteleostomi</taxon>
        <taxon>Actinopterygii</taxon>
        <taxon>Neopterygii</taxon>
        <taxon>Teleostei</taxon>
        <taxon>Clupei</taxon>
        <taxon>Clupeiformes</taxon>
        <taxon>Clupeoidei</taxon>
        <taxon>Clupeidae</taxon>
        <taxon>Alosa</taxon>
    </lineage>
</organism>
<gene>
    <name evidence="1" type="ORF">AALO_G00179540</name>
</gene>
<comment type="caution">
    <text evidence="1">The sequence shown here is derived from an EMBL/GenBank/DDBJ whole genome shotgun (WGS) entry which is preliminary data.</text>
</comment>
<evidence type="ECO:0000313" key="2">
    <source>
        <dbReference type="Proteomes" id="UP000823561"/>
    </source>
</evidence>
<proteinExistence type="predicted"/>
<keyword evidence="2" id="KW-1185">Reference proteome</keyword>
<dbReference type="PANTHER" id="PTHR31025">
    <property type="entry name" value="SI:CH211-196P9.1-RELATED"/>
    <property type="match status" value="1"/>
</dbReference>
<dbReference type="EMBL" id="JADWDJ010000013">
    <property type="protein sequence ID" value="KAG5271420.1"/>
    <property type="molecule type" value="Genomic_DNA"/>
</dbReference>
<name>A0AAV6G9B2_9TELE</name>
<dbReference type="Proteomes" id="UP000823561">
    <property type="component" value="Chromosome 13"/>
</dbReference>
<reference evidence="1" key="1">
    <citation type="submission" date="2020-10" db="EMBL/GenBank/DDBJ databases">
        <title>Chromosome-scale genome assembly of the Allis shad, Alosa alosa.</title>
        <authorList>
            <person name="Margot Z."/>
            <person name="Christophe K."/>
            <person name="Cabau C."/>
            <person name="Louis A."/>
            <person name="Berthelot C."/>
            <person name="Parey E."/>
            <person name="Roest Crollius H."/>
            <person name="Montfort J."/>
            <person name="Robinson-Rechavi M."/>
            <person name="Bucao C."/>
            <person name="Bouchez O."/>
            <person name="Gislard M."/>
            <person name="Lluch J."/>
            <person name="Milhes M."/>
            <person name="Lampietro C."/>
            <person name="Lopez Roques C."/>
            <person name="Donnadieu C."/>
            <person name="Braasch I."/>
            <person name="Desvignes T."/>
            <person name="Postlethwait J."/>
            <person name="Bobe J."/>
            <person name="Guiguen Y."/>
        </authorList>
    </citation>
    <scope>NUCLEOTIDE SEQUENCE</scope>
    <source>
        <strain evidence="1">M-15738</strain>
        <tissue evidence="1">Blood</tissue>
    </source>
</reference>
<protein>
    <submittedName>
        <fullName evidence="1">Uncharacterized protein</fullName>
    </submittedName>
</protein>
<dbReference type="AlphaFoldDB" id="A0AAV6G9B2"/>
<sequence>MDKPPVSQIIQHWPALFVENQVSQEFSRVVGENLKQDFSESLDRLCPKLVEIIRSKRGLKGQLLDDLLRQTKTSDTADIRCLVLRGLPILFDDNSADFFKTCFVTNDEGVYRHIGTGILCFTEEDIAPHPLTPSSVGIVLEGTPSVCESECGRRG</sequence>
<accession>A0AAV6G9B2</accession>